<comment type="function">
    <text evidence="1">Involved in protein precursor import into chloroplasts. May be part of an intermediate translocation complex acting as a protein-conducting channel at the inner envelope.</text>
</comment>
<dbReference type="RefSeq" id="YP_009547702.1">
    <property type="nucleotide sequence ID" value="NC_040176.1"/>
</dbReference>
<comment type="subcellular location">
    <subcellularLocation>
        <location evidence="1">Plastid</location>
        <location evidence="1">Chloroplast inner membrane</location>
    </subcellularLocation>
</comment>
<dbReference type="PANTHER" id="PTHR33163">
    <property type="entry name" value="PROTEIN TIC 214-RELATED"/>
    <property type="match status" value="1"/>
</dbReference>
<keyword evidence="1" id="KW-0653">Protein transport</keyword>
<sequence length="1683" mass="199892">MNKSLLILTQLPWPNMVCIYIFLGLYYGLLTTLPVGPPQILFMRSFLLGGNLSGLISLSGLLFAQIITLLSIYWSPIYLLLARPHALTVVSIPYMISFCLLIKDFQNYQIFRPVISLRDSRLARLFLLSFLFQILNPIMLPNPVLTRLIYLNLFRYSTNNTFLIASLMGWLLGQVILNNLSRLLLTRVEKDSPILYLLVKRSIYLTFSIVFIYQSIAYLGRAPVSFLTRKFLNEPDDIELSFWGIAEYSDLLWWFFKPWPTSFFDPTRINRSNRFINNNRFDITSSFYKKRTSTYFFEESLTDGRQRLSFNSLPSLAIFEKWVYRSMTKFRRSKRTRLQLQNWVSRRLIRTNNFQEELTVRLKRLDTRSLFPKTIVKRTRLTSKKKKRIPLPYDPFVNKYRIRISTPQTFLSEPELSMATWEWTEFEQKRKSVSAKVKSSSLKNSLRDWIYAKNNKRRHVNKNPLPWEPLPLRSQRIFQFLFKNRVLYDDEVQNILKDIRSSSETNVTWEEILNLDYEDQILFLTYLQDGSCQHIGWIFPPTRFSLKDLKRLSKLRNKIRRLKKVEDLSMDLARNIALYFENELDLPGIDGDFRHRKLRNVGITFAKGNPQSLKFVKRYAKISDFRRRFLKGSVRFRRRKTVLWKAFQDKIRSPFFLQSLKKPILIKLPSKTRTAERTISRFDNLKKIVDFEIQNIPRITTKTLINELRLVRSAVAARSDIGSIHNGRGYMLLFQSKFRKFIKIPAFIVVKSFGRILFRQRSEWNKDWTDWKKETHINCTFDGEDFSQEELPPRWLREGIQIKIVYPFRFKPWHMDKTSKKRNLRQKGVKYMSKNRNLRDNKRLKQKKTKFTYLTVLGYQTDLPFGTIQKETSFWEPIRKKIIRICKRSVSRQFRHVYAIFRSRFNWKKAVKTNLIPLKEINPTFKFTRSGEMQFDSDSNHKHWTMIPVRNHIDHRNKKKKDTVIESSKSVAIGGEVHSVNAIEKNINLAQESNINDVGIDSVLFSDERLEKAQLDLKKTSQNLVSYNLVSNDINLINLEKLEWKQPIEIEEALLDLYLFCDELFDRSFFILIDLSQIIHRISSHYFKEFIAFYIQLQRLLHDINWKNELLRRSLLSQIQRSSQTNLYAELWDIGMIGDLDIDMLIHYSKSRSYYGKENQLGNSCNWKTSSSNLNQSNIYIKENPVKSGIVSTTFRSSLGKENYEETSKTTNQSISGNITTSVERWGLLNRFKDLSENNWNEWINYLQRYKLSLSMWYRLSPRKWKVNLSKLKTVKIKTRDFQWFQGQSHYYSLYEKKPFLQHRIGNLSKIRKNRNILQALNDFVQDGDIRNFSVQQVITEQEFYRRGRLQKSSKGKGSRIAKSICFRNPHVKKPSKLQFDLISWLYLNGTRTKTFFNFKPGTKSLKAPLLKDNDQYDLVFDISGRFQKVLNELYEIMLDEREDADFIFRWKWKFEIELERINNLIALARTLGDEHDLVTLCVNTEVDSDLLNFYFGPTSRFDLIQTLSVISSYRLPILFDDQDLLFKILQPILTYNSKVKVKIMKHQNKKIYNTKHISNILHILNDWKDKECCIYNIDDLLLPRRRWEFRFLRCFLLSANLDVPIEPPYNMGLKIEQTRTLKKSSLHYISGPIAMHKIKRFLWPSFRLEEVACTSRFCLNITNGNQFTALKIRMYPTSLSQN</sequence>
<organism evidence="2">
    <name type="scientific">Antrophyum semicostatum</name>
    <dbReference type="NCBI Taxonomy" id="1604141"/>
    <lineage>
        <taxon>Eukaryota</taxon>
        <taxon>Viridiplantae</taxon>
        <taxon>Streptophyta</taxon>
        <taxon>Embryophyta</taxon>
        <taxon>Tracheophyta</taxon>
        <taxon>Polypodiopsida</taxon>
        <taxon>Polypodiidae</taxon>
        <taxon>Polypodiales</taxon>
        <taxon>Pteridineae</taxon>
        <taxon>Pteridaceae</taxon>
        <taxon>Vittarioideae</taxon>
        <taxon>Antrophyum</taxon>
    </lineage>
</organism>
<keyword evidence="1" id="KW-1001">Plastid inner membrane</keyword>
<evidence type="ECO:0000313" key="2">
    <source>
        <dbReference type="EMBL" id="AYW16305.1"/>
    </source>
</evidence>
<feature type="transmembrane region" description="Helical" evidence="1">
    <location>
        <begin position="80"/>
        <end position="102"/>
    </location>
</feature>
<gene>
    <name evidence="2" type="primary">ycf1</name>
    <name evidence="1" type="synonym">TIC214</name>
</gene>
<dbReference type="GO" id="GO:0009706">
    <property type="term" value="C:chloroplast inner membrane"/>
    <property type="evidence" value="ECO:0007669"/>
    <property type="project" value="UniProtKB-SubCell"/>
</dbReference>
<reference evidence="2" key="1">
    <citation type="journal article" date="2018" name="Genome Biol. Evol.">
        <title>Mobile Elements Shape Plastome Evolution in Ferns.</title>
        <authorList>
            <person name="Robison T.A."/>
            <person name="Grusz A.L."/>
            <person name="Wolf P.G."/>
            <person name="Mower J.P."/>
            <person name="Fauskee B.D."/>
            <person name="Sosa K."/>
            <person name="Schuettpelz E.L."/>
        </authorList>
    </citation>
    <scope>NUCLEOTIDE SEQUENCE</scope>
</reference>
<keyword evidence="1" id="KW-1133">Transmembrane helix</keyword>
<dbReference type="GeneID" id="38664828"/>
<keyword evidence="1 2" id="KW-0150">Chloroplast</keyword>
<feature type="transmembrane region" description="Helical" evidence="1">
    <location>
        <begin position="122"/>
        <end position="140"/>
    </location>
</feature>
<comment type="subunit">
    <text evidence="1">Part of the Tic complex.</text>
</comment>
<dbReference type="Pfam" id="PF05758">
    <property type="entry name" value="Ycf1"/>
    <property type="match status" value="3"/>
</dbReference>
<protein>
    <recommendedName>
        <fullName evidence="1">Protein TIC 214</fullName>
    </recommendedName>
    <alternativeName>
        <fullName evidence="1">Translocon at the inner envelope membrane of chloroplasts 214</fullName>
    </alternativeName>
</protein>
<keyword evidence="1 2" id="KW-0934">Plastid</keyword>
<feature type="transmembrane region" description="Helical" evidence="1">
    <location>
        <begin position="45"/>
        <end position="74"/>
    </location>
</feature>
<feature type="transmembrane region" description="Helical" evidence="1">
    <location>
        <begin position="202"/>
        <end position="220"/>
    </location>
</feature>
<keyword evidence="1" id="KW-0813">Transport</keyword>
<name>A0A3G5CTX0_9MONI</name>
<dbReference type="EMBL" id="MH173087">
    <property type="protein sequence ID" value="AYW16305.1"/>
    <property type="molecule type" value="Genomic_DNA"/>
</dbReference>
<feature type="transmembrane region" description="Helical" evidence="1">
    <location>
        <begin position="160"/>
        <end position="181"/>
    </location>
</feature>
<evidence type="ECO:0000256" key="1">
    <source>
        <dbReference type="RuleBase" id="RU364085"/>
    </source>
</evidence>
<dbReference type="InterPro" id="IPR008896">
    <property type="entry name" value="TIC214"/>
</dbReference>
<feature type="transmembrane region" description="Helical" evidence="1">
    <location>
        <begin position="12"/>
        <end position="33"/>
    </location>
</feature>
<proteinExistence type="inferred from homology"/>
<comment type="similarity">
    <text evidence="1">Belongs to the TIC214 family.</text>
</comment>
<keyword evidence="1" id="KW-0812">Transmembrane</keyword>
<accession>A0A3G5CTX0</accession>
<keyword evidence="1" id="KW-0472">Membrane</keyword>
<dbReference type="GO" id="GO:0015031">
    <property type="term" value="P:protein transport"/>
    <property type="evidence" value="ECO:0007669"/>
    <property type="project" value="UniProtKB-KW"/>
</dbReference>
<geneLocation type="chloroplast" evidence="2"/>